<dbReference type="GO" id="GO:0008270">
    <property type="term" value="F:zinc ion binding"/>
    <property type="evidence" value="ECO:0007669"/>
    <property type="project" value="UniProtKB-KW"/>
</dbReference>
<feature type="domain" description="CCHC-type" evidence="2">
    <location>
        <begin position="61"/>
        <end position="75"/>
    </location>
</feature>
<comment type="caution">
    <text evidence="3">The sequence shown here is derived from an EMBL/GenBank/DDBJ whole genome shotgun (WGS) entry which is preliminary data.</text>
</comment>
<dbReference type="GO" id="GO:0003676">
    <property type="term" value="F:nucleic acid binding"/>
    <property type="evidence" value="ECO:0007669"/>
    <property type="project" value="InterPro"/>
</dbReference>
<dbReference type="AlphaFoldDB" id="A0AAD5IZY5"/>
<accession>A0AAD5IZY5</accession>
<keyword evidence="4" id="KW-1185">Reference proteome</keyword>
<reference evidence="3" key="2">
    <citation type="submission" date="2023-02" db="EMBL/GenBank/DDBJ databases">
        <authorList>
            <person name="Swenson N.G."/>
            <person name="Wegrzyn J.L."/>
            <person name="Mcevoy S.L."/>
        </authorList>
    </citation>
    <scope>NUCLEOTIDE SEQUENCE</scope>
    <source>
        <strain evidence="3">91603</strain>
        <tissue evidence="3">Leaf</tissue>
    </source>
</reference>
<keyword evidence="1" id="KW-0479">Metal-binding</keyword>
<evidence type="ECO:0000313" key="4">
    <source>
        <dbReference type="Proteomes" id="UP001064489"/>
    </source>
</evidence>
<protein>
    <recommendedName>
        <fullName evidence="2">CCHC-type domain-containing protein</fullName>
    </recommendedName>
</protein>
<sequence length="80" mass="9228">MEPAREIVPAIESVERNNFMLPADWIVVNEVHSTCEAFNESFRSPPPPFRRGQSGRRTKYRCSRCGRYGHNKRTCHGPLP</sequence>
<dbReference type="InterPro" id="IPR036875">
    <property type="entry name" value="Znf_CCHC_sf"/>
</dbReference>
<dbReference type="Proteomes" id="UP001064489">
    <property type="component" value="Chromosome 4"/>
</dbReference>
<dbReference type="SUPFAM" id="SSF57756">
    <property type="entry name" value="Retrovirus zinc finger-like domains"/>
    <property type="match status" value="1"/>
</dbReference>
<organism evidence="3 4">
    <name type="scientific">Acer negundo</name>
    <name type="common">Box elder</name>
    <dbReference type="NCBI Taxonomy" id="4023"/>
    <lineage>
        <taxon>Eukaryota</taxon>
        <taxon>Viridiplantae</taxon>
        <taxon>Streptophyta</taxon>
        <taxon>Embryophyta</taxon>
        <taxon>Tracheophyta</taxon>
        <taxon>Spermatophyta</taxon>
        <taxon>Magnoliopsida</taxon>
        <taxon>eudicotyledons</taxon>
        <taxon>Gunneridae</taxon>
        <taxon>Pentapetalae</taxon>
        <taxon>rosids</taxon>
        <taxon>malvids</taxon>
        <taxon>Sapindales</taxon>
        <taxon>Sapindaceae</taxon>
        <taxon>Hippocastanoideae</taxon>
        <taxon>Acereae</taxon>
        <taxon>Acer</taxon>
    </lineage>
</organism>
<name>A0AAD5IZY5_ACENE</name>
<evidence type="ECO:0000313" key="3">
    <source>
        <dbReference type="EMBL" id="KAI9181845.1"/>
    </source>
</evidence>
<proteinExistence type="predicted"/>
<gene>
    <name evidence="3" type="ORF">LWI28_019243</name>
</gene>
<evidence type="ECO:0000256" key="1">
    <source>
        <dbReference type="PROSITE-ProRule" id="PRU00047"/>
    </source>
</evidence>
<evidence type="ECO:0000259" key="2">
    <source>
        <dbReference type="PROSITE" id="PS50158"/>
    </source>
</evidence>
<keyword evidence="1" id="KW-0862">Zinc</keyword>
<reference evidence="3" key="1">
    <citation type="journal article" date="2022" name="Plant J.">
        <title>Strategies of tolerance reflected in two North American maple genomes.</title>
        <authorList>
            <person name="McEvoy S.L."/>
            <person name="Sezen U.U."/>
            <person name="Trouern-Trend A."/>
            <person name="McMahon S.M."/>
            <person name="Schaberg P.G."/>
            <person name="Yang J."/>
            <person name="Wegrzyn J.L."/>
            <person name="Swenson N.G."/>
        </authorList>
    </citation>
    <scope>NUCLEOTIDE SEQUENCE</scope>
    <source>
        <strain evidence="3">91603</strain>
    </source>
</reference>
<dbReference type="PROSITE" id="PS50158">
    <property type="entry name" value="ZF_CCHC"/>
    <property type="match status" value="1"/>
</dbReference>
<dbReference type="EMBL" id="JAJSOW010000101">
    <property type="protein sequence ID" value="KAI9181845.1"/>
    <property type="molecule type" value="Genomic_DNA"/>
</dbReference>
<dbReference type="InterPro" id="IPR001878">
    <property type="entry name" value="Znf_CCHC"/>
</dbReference>
<keyword evidence="1" id="KW-0863">Zinc-finger</keyword>